<dbReference type="InterPro" id="IPR012854">
    <property type="entry name" value="Cu_amine_oxidase-like_N"/>
</dbReference>
<evidence type="ECO:0000313" key="2">
    <source>
        <dbReference type="EMBL" id="MFC7149593.1"/>
    </source>
</evidence>
<accession>A0ABW2FCM8</accession>
<dbReference type="RefSeq" id="WP_378051349.1">
    <property type="nucleotide sequence ID" value="NZ_JBHMDN010000034.1"/>
</dbReference>
<dbReference type="InterPro" id="IPR036582">
    <property type="entry name" value="Mao_N_sf"/>
</dbReference>
<dbReference type="SUPFAM" id="SSF55383">
    <property type="entry name" value="Copper amine oxidase, domain N"/>
    <property type="match status" value="1"/>
</dbReference>
<organism evidence="2 3">
    <name type="scientific">Cohnella cellulosilytica</name>
    <dbReference type="NCBI Taxonomy" id="986710"/>
    <lineage>
        <taxon>Bacteria</taxon>
        <taxon>Bacillati</taxon>
        <taxon>Bacillota</taxon>
        <taxon>Bacilli</taxon>
        <taxon>Bacillales</taxon>
        <taxon>Paenibacillaceae</taxon>
        <taxon>Cohnella</taxon>
    </lineage>
</organism>
<comment type="caution">
    <text evidence="2">The sequence shown here is derived from an EMBL/GenBank/DDBJ whole genome shotgun (WGS) entry which is preliminary data.</text>
</comment>
<reference evidence="3" key="1">
    <citation type="journal article" date="2019" name="Int. J. Syst. Evol. Microbiol.">
        <title>The Global Catalogue of Microorganisms (GCM) 10K type strain sequencing project: providing services to taxonomists for standard genome sequencing and annotation.</title>
        <authorList>
            <consortium name="The Broad Institute Genomics Platform"/>
            <consortium name="The Broad Institute Genome Sequencing Center for Infectious Disease"/>
            <person name="Wu L."/>
            <person name="Ma J."/>
        </authorList>
    </citation>
    <scope>NUCLEOTIDE SEQUENCE [LARGE SCALE GENOMIC DNA]</scope>
    <source>
        <strain evidence="3">KCTC 12907</strain>
    </source>
</reference>
<proteinExistence type="predicted"/>
<keyword evidence="3" id="KW-1185">Reference proteome</keyword>
<gene>
    <name evidence="2" type="ORF">ACFQMJ_13735</name>
</gene>
<sequence length="325" mass="36405">MKKIIAINKNKYSVSRGIMKEKILAVLLMSLLIIGSLSSVAAFAAGKNSQIPKVANQEIEVLVNARKVKFPDQKPKMENNQVLVPIRFVSDKLGGKLDLKGKEITIVKGDRTVKLVIGAKTATANGKELTLGIAAKAVNGRTYVPLRFISEALGEKVEWDKATRFVWIGSKDIPELSDLIKPVSINPYKKYFKDKEFLMDLCYGGCKPATQAYVVTADDLPFAVKGEAYFRFNVFTDHLGTWIRATTTDKGVMPNGLVYLNPKREAIKANGSYFDEENQGDFRFMYYYVSSPDDAERKDYTIQQADYLSIRADYPGYILIENPLK</sequence>
<protein>
    <submittedName>
        <fullName evidence="2">Stalk domain-containing protein</fullName>
    </submittedName>
</protein>
<dbReference type="Gene3D" id="3.30.457.10">
    <property type="entry name" value="Copper amine oxidase-like, N-terminal domain"/>
    <property type="match status" value="1"/>
</dbReference>
<dbReference type="Proteomes" id="UP001596378">
    <property type="component" value="Unassembled WGS sequence"/>
</dbReference>
<dbReference type="Pfam" id="PF07833">
    <property type="entry name" value="Cu_amine_oxidN1"/>
    <property type="match status" value="1"/>
</dbReference>
<feature type="domain" description="Copper amine oxidase-like N-terminal" evidence="1">
    <location>
        <begin position="63"/>
        <end position="167"/>
    </location>
</feature>
<evidence type="ECO:0000259" key="1">
    <source>
        <dbReference type="Pfam" id="PF07833"/>
    </source>
</evidence>
<evidence type="ECO:0000313" key="3">
    <source>
        <dbReference type="Proteomes" id="UP001596378"/>
    </source>
</evidence>
<dbReference type="EMBL" id="JBHTAI010000007">
    <property type="protein sequence ID" value="MFC7149593.1"/>
    <property type="molecule type" value="Genomic_DNA"/>
</dbReference>
<name>A0ABW2FCM8_9BACL</name>